<feature type="transmembrane region" description="Helical" evidence="1">
    <location>
        <begin position="355"/>
        <end position="372"/>
    </location>
</feature>
<dbReference type="Pfam" id="PF16149">
    <property type="entry name" value="DUF4857"/>
    <property type="match status" value="1"/>
</dbReference>
<dbReference type="AlphaFoldDB" id="A0A7G1HXP4"/>
<dbReference type="EMBL" id="AP023322">
    <property type="protein sequence ID" value="BCI64426.1"/>
    <property type="molecule type" value="Genomic_DNA"/>
</dbReference>
<feature type="transmembrane region" description="Helical" evidence="1">
    <location>
        <begin position="384"/>
        <end position="406"/>
    </location>
</feature>
<dbReference type="KEGG" id="copr:Cop2CBH44_27790"/>
<evidence type="ECO:0000313" key="2">
    <source>
        <dbReference type="EMBL" id="BCI64426.1"/>
    </source>
</evidence>
<evidence type="ECO:0000313" key="3">
    <source>
        <dbReference type="Proteomes" id="UP000594042"/>
    </source>
</evidence>
<organism evidence="2 3">
    <name type="scientific">Coprobacter secundus subsp. similis</name>
    <dbReference type="NCBI Taxonomy" id="2751153"/>
    <lineage>
        <taxon>Bacteria</taxon>
        <taxon>Pseudomonadati</taxon>
        <taxon>Bacteroidota</taxon>
        <taxon>Bacteroidia</taxon>
        <taxon>Bacteroidales</taxon>
        <taxon>Barnesiellaceae</taxon>
        <taxon>Coprobacter</taxon>
    </lineage>
</organism>
<dbReference type="InterPro" id="IPR032333">
    <property type="entry name" value="DUF4857"/>
</dbReference>
<gene>
    <name evidence="2" type="ORF">Cop2CBH44_27790</name>
</gene>
<keyword evidence="1" id="KW-1133">Transmembrane helix</keyword>
<dbReference type="Proteomes" id="UP000594042">
    <property type="component" value="Chromosome"/>
</dbReference>
<evidence type="ECO:0008006" key="4">
    <source>
        <dbReference type="Google" id="ProtNLM"/>
    </source>
</evidence>
<evidence type="ECO:0000256" key="1">
    <source>
        <dbReference type="SAM" id="Phobius"/>
    </source>
</evidence>
<protein>
    <recommendedName>
        <fullName evidence="4">DUF4857 domain-containing protein</fullName>
    </recommendedName>
</protein>
<accession>A0A7G1HXP4</accession>
<keyword evidence="3" id="KW-1185">Reference proteome</keyword>
<sequence>MLNKSIRIIAILLTALATCIIVPRFFRMLFSTHSNYKDVVYSEVLNDFIISEYEYKNINGKISGITIYKDSKGNRYTREQADSLCPLNNASQLTYDGKFPDSICGKNISAKDADDAIFHMNIAGRYNELFYGLSELKDQKSYLSNKYEPKDLFRIKENGIEFIVSSTNTIDEKKSKLFNSELEQLGFTAPAITWWSPADRTDFEKIGYFVLDSKGELFRLSMNDGRPDILRLNRPDEKKILNINFSNRPEFLAIIITEDGNSYVMDRNFNYQALPLPSLRRGAFLQGNLMHLTFTTHEKEATAYYILDKNYKLIKQLTIGDKKVASLQETIGSYLFPVKISQNANYGIQFHFSNPFHFIWLNIVLALVTFFIKKRNGYPINDAFAIIDIIVVLVLGIFGMAGVFAIPQRKSKQI</sequence>
<dbReference type="RefSeq" id="WP_200755048.1">
    <property type="nucleotide sequence ID" value="NZ_AP023322.1"/>
</dbReference>
<keyword evidence="1" id="KW-0812">Transmembrane</keyword>
<keyword evidence="1" id="KW-0472">Membrane</keyword>
<proteinExistence type="predicted"/>
<feature type="transmembrane region" description="Helical" evidence="1">
    <location>
        <begin position="6"/>
        <end position="26"/>
    </location>
</feature>
<reference evidence="3" key="1">
    <citation type="submission" date="2020-07" db="EMBL/GenBank/DDBJ databases">
        <title>Complete genome sequencing of Coprobacter sp. strain 2CBH44.</title>
        <authorList>
            <person name="Sakamoto M."/>
            <person name="Murakami T."/>
            <person name="Mori H."/>
        </authorList>
    </citation>
    <scope>NUCLEOTIDE SEQUENCE [LARGE SCALE GENOMIC DNA]</scope>
    <source>
        <strain evidence="3">2CBH44</strain>
    </source>
</reference>
<name>A0A7G1HXP4_9BACT</name>